<sequence>MGFIREFHEHGHFVKSLNATFLVLILKRGGAEDLRDCKPISLVGGLCKWLANRLKMVVAKVISKAQNAFVEGKQILDAVLVANEVIDSILKSNNCVILSKLDIEKVYDHGDLSFLFSIMDEMGFEEKWIGWIKWCIFTTSFSVLVNGTPSGFFQSFKGLRFSFALFICDCNGGT</sequence>
<protein>
    <recommendedName>
        <fullName evidence="1">Reverse transcriptase domain-containing protein</fullName>
    </recommendedName>
</protein>
<evidence type="ECO:0000313" key="3">
    <source>
        <dbReference type="Proteomes" id="UP001227230"/>
    </source>
</evidence>
<dbReference type="PANTHER" id="PTHR46890">
    <property type="entry name" value="NON-LTR RETROLELEMENT REVERSE TRANSCRIPTASE-LIKE PROTEIN-RELATED"/>
    <property type="match status" value="1"/>
</dbReference>
<evidence type="ECO:0000313" key="2">
    <source>
        <dbReference type="EMBL" id="WKA00972.1"/>
    </source>
</evidence>
<proteinExistence type="predicted"/>
<dbReference type="InterPro" id="IPR000477">
    <property type="entry name" value="RT_dom"/>
</dbReference>
<dbReference type="PANTHER" id="PTHR46890:SF50">
    <property type="entry name" value="RNA-DIRECTED DNA POLYMERASE, EUKARYOTA, REVERSE TRANSCRIPTASE ZINC-BINDING DOMAIN PROTEIN-RELATED"/>
    <property type="match status" value="1"/>
</dbReference>
<dbReference type="Proteomes" id="UP001227230">
    <property type="component" value="Chromosome 13"/>
</dbReference>
<accession>A0ABY9D0S9</accession>
<dbReference type="EMBL" id="CP126660">
    <property type="protein sequence ID" value="WKA00972.1"/>
    <property type="molecule type" value="Genomic_DNA"/>
</dbReference>
<dbReference type="Pfam" id="PF00078">
    <property type="entry name" value="RVT_1"/>
    <property type="match status" value="1"/>
</dbReference>
<gene>
    <name evidence="2" type="ORF">VitviT2T_019285</name>
</gene>
<name>A0ABY9D0S9_VITVI</name>
<evidence type="ECO:0000259" key="1">
    <source>
        <dbReference type="Pfam" id="PF00078"/>
    </source>
</evidence>
<reference evidence="2 3" key="1">
    <citation type="journal article" date="2023" name="Hortic Res">
        <title>The complete reference genome for grapevine (Vitis vinifera L.) genetics and breeding.</title>
        <authorList>
            <person name="Shi X."/>
            <person name="Cao S."/>
            <person name="Wang X."/>
            <person name="Huang S."/>
            <person name="Wang Y."/>
            <person name="Liu Z."/>
            <person name="Liu W."/>
            <person name="Leng X."/>
            <person name="Peng Y."/>
            <person name="Wang N."/>
            <person name="Wang Y."/>
            <person name="Ma Z."/>
            <person name="Xu X."/>
            <person name="Zhang F."/>
            <person name="Xue H."/>
            <person name="Zhong H."/>
            <person name="Wang Y."/>
            <person name="Zhang K."/>
            <person name="Velt A."/>
            <person name="Avia K."/>
            <person name="Holtgrawe D."/>
            <person name="Grimplet J."/>
            <person name="Matus J.T."/>
            <person name="Ware D."/>
            <person name="Wu X."/>
            <person name="Wang H."/>
            <person name="Liu C."/>
            <person name="Fang Y."/>
            <person name="Rustenholz C."/>
            <person name="Cheng Z."/>
            <person name="Xiao H."/>
            <person name="Zhou Y."/>
        </authorList>
    </citation>
    <scope>NUCLEOTIDE SEQUENCE [LARGE SCALE GENOMIC DNA]</scope>
    <source>
        <strain evidence="3">cv. Pinot noir / PN40024</strain>
        <tissue evidence="2">Leaf</tissue>
    </source>
</reference>
<dbReference type="InterPro" id="IPR052343">
    <property type="entry name" value="Retrotransposon-Effector_Assoc"/>
</dbReference>
<keyword evidence="3" id="KW-1185">Reference proteome</keyword>
<organism evidence="2 3">
    <name type="scientific">Vitis vinifera</name>
    <name type="common">Grape</name>
    <dbReference type="NCBI Taxonomy" id="29760"/>
    <lineage>
        <taxon>Eukaryota</taxon>
        <taxon>Viridiplantae</taxon>
        <taxon>Streptophyta</taxon>
        <taxon>Embryophyta</taxon>
        <taxon>Tracheophyta</taxon>
        <taxon>Spermatophyta</taxon>
        <taxon>Magnoliopsida</taxon>
        <taxon>eudicotyledons</taxon>
        <taxon>Gunneridae</taxon>
        <taxon>Pentapetalae</taxon>
        <taxon>rosids</taxon>
        <taxon>Vitales</taxon>
        <taxon>Vitaceae</taxon>
        <taxon>Viteae</taxon>
        <taxon>Vitis</taxon>
    </lineage>
</organism>
<feature type="domain" description="Reverse transcriptase" evidence="1">
    <location>
        <begin position="46"/>
        <end position="161"/>
    </location>
</feature>